<dbReference type="PANTHER" id="PTHR46910">
    <property type="entry name" value="TRANSCRIPTION FACTOR PDR1"/>
    <property type="match status" value="1"/>
</dbReference>
<dbReference type="InterPro" id="IPR007219">
    <property type="entry name" value="XnlR_reg_dom"/>
</dbReference>
<feature type="compositionally biased region" description="Polar residues" evidence="2">
    <location>
        <begin position="575"/>
        <end position="607"/>
    </location>
</feature>
<feature type="compositionally biased region" description="Low complexity" evidence="2">
    <location>
        <begin position="686"/>
        <end position="697"/>
    </location>
</feature>
<reference evidence="4" key="1">
    <citation type="journal article" date="2020" name="Stud. Mycol.">
        <title>101 Dothideomycetes genomes: a test case for predicting lifestyles and emergence of pathogens.</title>
        <authorList>
            <person name="Haridas S."/>
            <person name="Albert R."/>
            <person name="Binder M."/>
            <person name="Bloem J."/>
            <person name="Labutti K."/>
            <person name="Salamov A."/>
            <person name="Andreopoulos B."/>
            <person name="Baker S."/>
            <person name="Barry K."/>
            <person name="Bills G."/>
            <person name="Bluhm B."/>
            <person name="Cannon C."/>
            <person name="Castanera R."/>
            <person name="Culley D."/>
            <person name="Daum C."/>
            <person name="Ezra D."/>
            <person name="Gonzalez J."/>
            <person name="Henrissat B."/>
            <person name="Kuo A."/>
            <person name="Liang C."/>
            <person name="Lipzen A."/>
            <person name="Lutzoni F."/>
            <person name="Magnuson J."/>
            <person name="Mondo S."/>
            <person name="Nolan M."/>
            <person name="Ohm R."/>
            <person name="Pangilinan J."/>
            <person name="Park H.-J."/>
            <person name="Ramirez L."/>
            <person name="Alfaro M."/>
            <person name="Sun H."/>
            <person name="Tritt A."/>
            <person name="Yoshinaga Y."/>
            <person name="Zwiers L.-H."/>
            <person name="Turgeon B."/>
            <person name="Goodwin S."/>
            <person name="Spatafora J."/>
            <person name="Crous P."/>
            <person name="Grigoriev I."/>
        </authorList>
    </citation>
    <scope>NUCLEOTIDE SEQUENCE</scope>
    <source>
        <strain evidence="4">CBS 207.26</strain>
    </source>
</reference>
<keyword evidence="5" id="KW-1185">Reference proteome</keyword>
<dbReference type="GO" id="GO:0003700">
    <property type="term" value="F:DNA-binding transcription factor activity"/>
    <property type="evidence" value="ECO:0007669"/>
    <property type="project" value="InterPro"/>
</dbReference>
<name>A0A6A6E0L7_9PEZI</name>
<dbReference type="Proteomes" id="UP000800200">
    <property type="component" value="Unassembled WGS sequence"/>
</dbReference>
<keyword evidence="1" id="KW-0539">Nucleus</keyword>
<dbReference type="GO" id="GO:0003677">
    <property type="term" value="F:DNA binding"/>
    <property type="evidence" value="ECO:0007669"/>
    <property type="project" value="InterPro"/>
</dbReference>
<feature type="domain" description="Xylanolytic transcriptional activator regulatory" evidence="3">
    <location>
        <begin position="292"/>
        <end position="366"/>
    </location>
</feature>
<accession>A0A6A6E0L7</accession>
<protein>
    <recommendedName>
        <fullName evidence="3">Xylanolytic transcriptional activator regulatory domain-containing protein</fullName>
    </recommendedName>
</protein>
<proteinExistence type="predicted"/>
<dbReference type="GO" id="GO:0006351">
    <property type="term" value="P:DNA-templated transcription"/>
    <property type="evidence" value="ECO:0007669"/>
    <property type="project" value="InterPro"/>
</dbReference>
<organism evidence="4 5">
    <name type="scientific">Zopfia rhizophila CBS 207.26</name>
    <dbReference type="NCBI Taxonomy" id="1314779"/>
    <lineage>
        <taxon>Eukaryota</taxon>
        <taxon>Fungi</taxon>
        <taxon>Dikarya</taxon>
        <taxon>Ascomycota</taxon>
        <taxon>Pezizomycotina</taxon>
        <taxon>Dothideomycetes</taxon>
        <taxon>Dothideomycetes incertae sedis</taxon>
        <taxon>Zopfiaceae</taxon>
        <taxon>Zopfia</taxon>
    </lineage>
</organism>
<dbReference type="EMBL" id="ML994633">
    <property type="protein sequence ID" value="KAF2185481.1"/>
    <property type="molecule type" value="Genomic_DNA"/>
</dbReference>
<dbReference type="GO" id="GO:0008270">
    <property type="term" value="F:zinc ion binding"/>
    <property type="evidence" value="ECO:0007669"/>
    <property type="project" value="InterPro"/>
</dbReference>
<dbReference type="Pfam" id="PF04082">
    <property type="entry name" value="Fungal_trans"/>
    <property type="match status" value="1"/>
</dbReference>
<dbReference type="SMART" id="SM00906">
    <property type="entry name" value="Fungal_trans"/>
    <property type="match status" value="1"/>
</dbReference>
<gene>
    <name evidence="4" type="ORF">K469DRAFT_687825</name>
</gene>
<evidence type="ECO:0000256" key="1">
    <source>
        <dbReference type="ARBA" id="ARBA00023242"/>
    </source>
</evidence>
<evidence type="ECO:0000313" key="5">
    <source>
        <dbReference type="Proteomes" id="UP000800200"/>
    </source>
</evidence>
<sequence>MQRRGGVSSPHSNLPKVQPHPSCFHQLGHKFSSTIDYTPSICDFLITEHELMENGDEHTSDVDSEPLQKKRRISANVPGHQREVGLMRNLPGEKYSSFVGSASGIYFIRSVYGAMRSSHPQTAAQIQTPDSDIVPGEDDHLPSAVPGLTRRLWRDDEISNPSHGNQCFSFDDLVEWSRSYFANWHPAYPFLHAPAVLEYFQTVSRSGLPSNDGHQPFEMIILRSIMSISLADRRQTPNSTGRPFPSPLVFESYDAAVDSLHVVLSRPASILSLQTAISVQLFLASMLRFNAASRLGGLIIRLALQLGLHRCPKRFPAFSAENREVRQRLFWSLYCIDRSICQAVGLPLSLRDDDIDVCYMSHERHDPGAGPPDIRLRLLEFLARHSEIRGQIMELRNKSILHSQKETDQAVVITAKLTQWWNNVEEFFDSDETDPPSISAFHRTVLVILNHESTISLNRPILAAPKKGPTYNAALQHCIGASRSIITTLYKALKPPRNEQSSNVIHLFWPSCTWAVWMSAFILFHAANEKYVSREMASRLADRSLEILHHLSLRGSVWPEACAAAIRDLRTQLNQRPSDLSNDNPSQQGLRHVSTTEGWTRQTQSPTTPWPVSGHRIPESPTGHSTTSRRGDTQLLSQSQPHPNNVQTENPKARMFHMPSTPLADTGLTEPWTADPSHSSRRPDNNDVNVNSASANSMGNLLGGAPVSSSSMLPQWNDFAQGQSGFDMALAIPNDEGSDPFYGFDIPFWIGQDQYSGMVNEWG</sequence>
<dbReference type="AlphaFoldDB" id="A0A6A6E0L7"/>
<evidence type="ECO:0000259" key="3">
    <source>
        <dbReference type="SMART" id="SM00906"/>
    </source>
</evidence>
<evidence type="ECO:0000256" key="2">
    <source>
        <dbReference type="SAM" id="MobiDB-lite"/>
    </source>
</evidence>
<dbReference type="OrthoDB" id="3266505at2759"/>
<feature type="region of interest" description="Disordered" evidence="2">
    <location>
        <begin position="1"/>
        <end position="20"/>
    </location>
</feature>
<evidence type="ECO:0000313" key="4">
    <source>
        <dbReference type="EMBL" id="KAF2185481.1"/>
    </source>
</evidence>
<dbReference type="InterPro" id="IPR050987">
    <property type="entry name" value="AtrR-like"/>
</dbReference>
<dbReference type="CDD" id="cd12148">
    <property type="entry name" value="fungal_TF_MHR"/>
    <property type="match status" value="1"/>
</dbReference>
<feature type="compositionally biased region" description="Polar residues" evidence="2">
    <location>
        <begin position="622"/>
        <end position="650"/>
    </location>
</feature>
<feature type="region of interest" description="Disordered" evidence="2">
    <location>
        <begin position="575"/>
        <end position="697"/>
    </location>
</feature>
<dbReference type="PANTHER" id="PTHR46910:SF9">
    <property type="entry name" value="MISCELLANEOUS ZN(II)2CYS6 TRANSCRIPTION FACTOR (EUROFUNG)"/>
    <property type="match status" value="1"/>
</dbReference>